<proteinExistence type="predicted"/>
<dbReference type="AlphaFoldDB" id="A0A6C0EJM6"/>
<dbReference type="EMBL" id="MN738863">
    <property type="protein sequence ID" value="QHT28643.1"/>
    <property type="molecule type" value="Genomic_DNA"/>
</dbReference>
<reference evidence="1" key="1">
    <citation type="journal article" date="2020" name="Nature">
        <title>Giant virus diversity and host interactions through global metagenomics.</title>
        <authorList>
            <person name="Schulz F."/>
            <person name="Roux S."/>
            <person name="Paez-Espino D."/>
            <person name="Jungbluth S."/>
            <person name="Walsh D.A."/>
            <person name="Denef V.J."/>
            <person name="McMahon K.D."/>
            <person name="Konstantinidis K.T."/>
            <person name="Eloe-Fadrosh E.A."/>
            <person name="Kyrpides N.C."/>
            <person name="Woyke T."/>
        </authorList>
    </citation>
    <scope>NUCLEOTIDE SEQUENCE</scope>
    <source>
        <strain evidence="1">GVMAG-M-3300001351-8</strain>
    </source>
</reference>
<sequence length="110" mass="13062">MDIYIKYLNKTQIDSIQNYKNITDLDNVNPGDSIKYIYKKNLKFRTGGVVVKKINNTLILRNMPYKYSYPIDLNRAILFHKVKKIDKHLEFMKYLSQSIDNNTLKITKVE</sequence>
<organism evidence="1">
    <name type="scientific">viral metagenome</name>
    <dbReference type="NCBI Taxonomy" id="1070528"/>
    <lineage>
        <taxon>unclassified sequences</taxon>
        <taxon>metagenomes</taxon>
        <taxon>organismal metagenomes</taxon>
    </lineage>
</organism>
<name>A0A6C0EJM6_9ZZZZ</name>
<accession>A0A6C0EJM6</accession>
<evidence type="ECO:0000313" key="1">
    <source>
        <dbReference type="EMBL" id="QHT28643.1"/>
    </source>
</evidence>
<protein>
    <submittedName>
        <fullName evidence="1">Uncharacterized protein</fullName>
    </submittedName>
</protein>